<dbReference type="EMBL" id="CP092418">
    <property type="protein sequence ID" value="USD20465.1"/>
    <property type="molecule type" value="Genomic_DNA"/>
</dbReference>
<accession>A0ABY4V963</accession>
<dbReference type="Proteomes" id="UP001055658">
    <property type="component" value="Chromosome"/>
</dbReference>
<protein>
    <recommendedName>
        <fullName evidence="3">DUF4178 domain-containing protein</fullName>
    </recommendedName>
</protein>
<gene>
    <name evidence="1" type="ORF">MJO52_15475</name>
</gene>
<dbReference type="RefSeq" id="WP_252082836.1">
    <property type="nucleotide sequence ID" value="NZ_CP092418.1"/>
</dbReference>
<evidence type="ECO:0000313" key="1">
    <source>
        <dbReference type="EMBL" id="USD20465.1"/>
    </source>
</evidence>
<reference evidence="1" key="1">
    <citation type="submission" date="2022-02" db="EMBL/GenBank/DDBJ databases">
        <title>Coral-associated bacteria.</title>
        <authorList>
            <person name="Tang K."/>
            <person name="Wang X."/>
        </authorList>
    </citation>
    <scope>NUCLEOTIDE SEQUENCE</scope>
    <source>
        <strain evidence="1">SCSIO 43006</strain>
    </source>
</reference>
<keyword evidence="2" id="KW-1185">Reference proteome</keyword>
<proteinExistence type="predicted"/>
<name>A0ABY4V963_9GAMM</name>
<evidence type="ECO:0008006" key="3">
    <source>
        <dbReference type="Google" id="ProtNLM"/>
    </source>
</evidence>
<organism evidence="1 2">
    <name type="scientific">Microbulbifer variabilis</name>
    <dbReference type="NCBI Taxonomy" id="266805"/>
    <lineage>
        <taxon>Bacteria</taxon>
        <taxon>Pseudomonadati</taxon>
        <taxon>Pseudomonadota</taxon>
        <taxon>Gammaproteobacteria</taxon>
        <taxon>Cellvibrionales</taxon>
        <taxon>Microbulbiferaceae</taxon>
        <taxon>Microbulbifer</taxon>
    </lineage>
</organism>
<evidence type="ECO:0000313" key="2">
    <source>
        <dbReference type="Proteomes" id="UP001055658"/>
    </source>
</evidence>
<sequence>MNIEPGVGIGEIKYGIFEKDLIRILGNPDRIEKGEYVEGSGDWHRVLWYSHKNLSFTFDKEDDYRLGVITVMGSGYPLFGKDLFNLPKNTVRDFITKVTNEIPKFEDHSFDSDPHECLDHNSLGIIFWFDSGDLSEMQCSYLFETDNETVKWP</sequence>